<dbReference type="AlphaFoldDB" id="A0AAV4ZJB0"/>
<keyword evidence="3" id="KW-1185">Reference proteome</keyword>
<comment type="caution">
    <text evidence="2">The sequence shown here is derived from an EMBL/GenBank/DDBJ whole genome shotgun (WGS) entry which is preliminary data.</text>
</comment>
<reference evidence="2" key="2">
    <citation type="submission" date="2021-08" db="EMBL/GenBank/DDBJ databases">
        <authorList>
            <person name="Tani A."/>
            <person name="Ola A."/>
            <person name="Ogura Y."/>
            <person name="Katsura K."/>
            <person name="Hayashi T."/>
        </authorList>
    </citation>
    <scope>NUCLEOTIDE SEQUENCE</scope>
    <source>
        <strain evidence="2">DSM 16372</strain>
    </source>
</reference>
<evidence type="ECO:0000313" key="3">
    <source>
        <dbReference type="Proteomes" id="UP001055247"/>
    </source>
</evidence>
<proteinExistence type="predicted"/>
<evidence type="ECO:0000313" key="2">
    <source>
        <dbReference type="EMBL" id="GJD88179.1"/>
    </source>
</evidence>
<dbReference type="InterPro" id="IPR022225">
    <property type="entry name" value="Phage_tail_fibre_N"/>
</dbReference>
<feature type="domain" description="Phage tail fibre protein N-terminal" evidence="1">
    <location>
        <begin position="3"/>
        <end position="131"/>
    </location>
</feature>
<dbReference type="Proteomes" id="UP001055247">
    <property type="component" value="Unassembled WGS sequence"/>
</dbReference>
<sequence>MAFSVIPTLQGQAAIAAAIAGTAPLTLSSLVVGDGNGAAITPLETQTALYGPRATLGIQSAVRSGNQVTVTGIVDQNTGGFTIREFGLIDANGLLLFVGSTPETQKLTIAEGAFDELTIQAVIVVSETANIFINASPGSFATQDFVFQAIPPFATDQETIDGQLLTKMTHPHGVAAAIQAVVSPGRLLHIGSF</sequence>
<organism evidence="2 3">
    <name type="scientific">Methylobacterium hispanicum</name>
    <dbReference type="NCBI Taxonomy" id="270350"/>
    <lineage>
        <taxon>Bacteria</taxon>
        <taxon>Pseudomonadati</taxon>
        <taxon>Pseudomonadota</taxon>
        <taxon>Alphaproteobacteria</taxon>
        <taxon>Hyphomicrobiales</taxon>
        <taxon>Methylobacteriaceae</taxon>
        <taxon>Methylobacterium</taxon>
    </lineage>
</organism>
<name>A0AAV4ZJB0_9HYPH</name>
<dbReference type="Pfam" id="PF12571">
    <property type="entry name" value="Phage_tail_fib"/>
    <property type="match status" value="1"/>
</dbReference>
<dbReference type="EMBL" id="BPQO01000006">
    <property type="protein sequence ID" value="GJD88179.1"/>
    <property type="molecule type" value="Genomic_DNA"/>
</dbReference>
<evidence type="ECO:0000259" key="1">
    <source>
        <dbReference type="Pfam" id="PF12571"/>
    </source>
</evidence>
<reference evidence="2" key="1">
    <citation type="journal article" date="2016" name="Front. Microbiol.">
        <title>Genome Sequence of the Piezophilic, Mesophilic Sulfate-Reducing Bacterium Desulfovibrio indicus J2T.</title>
        <authorList>
            <person name="Cao J."/>
            <person name="Maignien L."/>
            <person name="Shao Z."/>
            <person name="Alain K."/>
            <person name="Jebbar M."/>
        </authorList>
    </citation>
    <scope>NUCLEOTIDE SEQUENCE</scope>
    <source>
        <strain evidence="2">DSM 16372</strain>
    </source>
</reference>
<accession>A0AAV4ZJB0</accession>
<dbReference type="RefSeq" id="WP_066919530.1">
    <property type="nucleotide sequence ID" value="NZ_BPQO01000006.1"/>
</dbReference>
<gene>
    <name evidence="2" type="ORF">BHAOGJBA_1692</name>
</gene>
<protein>
    <recommendedName>
        <fullName evidence="1">Phage tail fibre protein N-terminal domain-containing protein</fullName>
    </recommendedName>
</protein>